<organism evidence="1 2">
    <name type="scientific">Rothia koreensis</name>
    <dbReference type="NCBI Taxonomy" id="592378"/>
    <lineage>
        <taxon>Bacteria</taxon>
        <taxon>Bacillati</taxon>
        <taxon>Actinomycetota</taxon>
        <taxon>Actinomycetes</taxon>
        <taxon>Micrococcales</taxon>
        <taxon>Micrococcaceae</taxon>
        <taxon>Rothia</taxon>
    </lineage>
</organism>
<dbReference type="Proteomes" id="UP000462152">
    <property type="component" value="Unassembled WGS sequence"/>
</dbReference>
<evidence type="ECO:0000313" key="1">
    <source>
        <dbReference type="EMBL" id="MUN54980.1"/>
    </source>
</evidence>
<dbReference type="Pfam" id="PF10698">
    <property type="entry name" value="DUF2505"/>
    <property type="match status" value="1"/>
</dbReference>
<dbReference type="AlphaFoldDB" id="A0A7K1LIQ7"/>
<dbReference type="OrthoDB" id="3266819at2"/>
<sequence length="166" mass="17413">MAMKESHTINAPIDKVLEAFTSEDFARHVAKKAGVEFESLNVDGETSGAFTVTTVRGVGADKVPSVAQKFVGNGVKLTQVDKYGAPQENGSRSVETSIDVAGMPVSASAHQDLASQGEQTVVDVEGEVKANIPLVGKKISSAAEPYIGKALSLQSTTAEDWIKNHG</sequence>
<evidence type="ECO:0000313" key="2">
    <source>
        <dbReference type="Proteomes" id="UP000462152"/>
    </source>
</evidence>
<keyword evidence="2" id="KW-1185">Reference proteome</keyword>
<proteinExistence type="predicted"/>
<name>A0A7K1LIQ7_9MICC</name>
<dbReference type="InterPro" id="IPR019639">
    <property type="entry name" value="DUF2505"/>
</dbReference>
<accession>A0A7K1LIQ7</accession>
<reference evidence="1 2" key="1">
    <citation type="submission" date="2019-12" db="EMBL/GenBank/DDBJ databases">
        <authorList>
            <person name="Li J."/>
            <person name="Shi Y."/>
            <person name="Xu G."/>
            <person name="Xiao D."/>
            <person name="Ran X."/>
        </authorList>
    </citation>
    <scope>NUCLEOTIDE SEQUENCE [LARGE SCALE GENOMIC DNA]</scope>
    <source>
        <strain evidence="1 2">JCM 15915</strain>
    </source>
</reference>
<dbReference type="EMBL" id="WOGT01000003">
    <property type="protein sequence ID" value="MUN54980.1"/>
    <property type="molecule type" value="Genomic_DNA"/>
</dbReference>
<gene>
    <name evidence="1" type="ORF">GMA10_07110</name>
</gene>
<comment type="caution">
    <text evidence="1">The sequence shown here is derived from an EMBL/GenBank/DDBJ whole genome shotgun (WGS) entry which is preliminary data.</text>
</comment>
<protein>
    <submittedName>
        <fullName evidence="1">DUF2505 family protein</fullName>
    </submittedName>
</protein>